<name>A0A1G2BNP7_9BACT</name>
<sequence length="78" mass="9055">MRRRGDKMAKKQKVLFIVKTYSDHSEDIERKMAELGPGWEIKDIKTASAGPVISYSLECPWGFKEFKYTSVIIVEKEE</sequence>
<dbReference type="Proteomes" id="UP000177349">
    <property type="component" value="Unassembled WGS sequence"/>
</dbReference>
<protein>
    <submittedName>
        <fullName evidence="1">Uncharacterized protein</fullName>
    </submittedName>
</protein>
<comment type="caution">
    <text evidence="1">The sequence shown here is derived from an EMBL/GenBank/DDBJ whole genome shotgun (WGS) entry which is preliminary data.</text>
</comment>
<dbReference type="EMBL" id="MHKN01000058">
    <property type="protein sequence ID" value="OGY90743.1"/>
    <property type="molecule type" value="Genomic_DNA"/>
</dbReference>
<dbReference type="AlphaFoldDB" id="A0A1G2BNP7"/>
<organism evidence="1 2">
    <name type="scientific">Candidatus Komeilibacteria bacterium RIFCSPLOWO2_01_FULL_53_11</name>
    <dbReference type="NCBI Taxonomy" id="1798552"/>
    <lineage>
        <taxon>Bacteria</taxon>
        <taxon>Candidatus Komeiliibacteriota</taxon>
    </lineage>
</organism>
<gene>
    <name evidence="1" type="ORF">A3B31_03735</name>
</gene>
<evidence type="ECO:0000313" key="1">
    <source>
        <dbReference type="EMBL" id="OGY90743.1"/>
    </source>
</evidence>
<proteinExistence type="predicted"/>
<accession>A0A1G2BNP7</accession>
<reference evidence="1 2" key="1">
    <citation type="journal article" date="2016" name="Nat. Commun.">
        <title>Thousands of microbial genomes shed light on interconnected biogeochemical processes in an aquifer system.</title>
        <authorList>
            <person name="Anantharaman K."/>
            <person name="Brown C.T."/>
            <person name="Hug L.A."/>
            <person name="Sharon I."/>
            <person name="Castelle C.J."/>
            <person name="Probst A.J."/>
            <person name="Thomas B.C."/>
            <person name="Singh A."/>
            <person name="Wilkins M.J."/>
            <person name="Karaoz U."/>
            <person name="Brodie E.L."/>
            <person name="Williams K.H."/>
            <person name="Hubbard S.S."/>
            <person name="Banfield J.F."/>
        </authorList>
    </citation>
    <scope>NUCLEOTIDE SEQUENCE [LARGE SCALE GENOMIC DNA]</scope>
</reference>
<evidence type="ECO:0000313" key="2">
    <source>
        <dbReference type="Proteomes" id="UP000177349"/>
    </source>
</evidence>